<evidence type="ECO:0000313" key="3">
    <source>
        <dbReference type="Proteomes" id="UP001597351"/>
    </source>
</evidence>
<reference evidence="3" key="1">
    <citation type="journal article" date="2019" name="Int. J. Syst. Evol. Microbiol.">
        <title>The Global Catalogue of Microorganisms (GCM) 10K type strain sequencing project: providing services to taxonomists for standard genome sequencing and annotation.</title>
        <authorList>
            <consortium name="The Broad Institute Genomics Platform"/>
            <consortium name="The Broad Institute Genome Sequencing Center for Infectious Disease"/>
            <person name="Wu L."/>
            <person name="Ma J."/>
        </authorList>
    </citation>
    <scope>NUCLEOTIDE SEQUENCE [LARGE SCALE GENOMIC DNA]</scope>
    <source>
        <strain evidence="3">CGMCC 1.12477</strain>
    </source>
</reference>
<evidence type="ECO:0008006" key="4">
    <source>
        <dbReference type="Google" id="ProtNLM"/>
    </source>
</evidence>
<evidence type="ECO:0000256" key="1">
    <source>
        <dbReference type="SAM" id="SignalP"/>
    </source>
</evidence>
<proteinExistence type="predicted"/>
<dbReference type="RefSeq" id="WP_343921012.1">
    <property type="nucleotide sequence ID" value="NZ_BAAAJT010000003.1"/>
</dbReference>
<name>A0ABW4TR27_9ACTN</name>
<feature type="signal peptide" evidence="1">
    <location>
        <begin position="1"/>
        <end position="27"/>
    </location>
</feature>
<comment type="caution">
    <text evidence="2">The sequence shown here is derived from an EMBL/GenBank/DDBJ whole genome shotgun (WGS) entry which is preliminary data.</text>
</comment>
<accession>A0ABW4TR27</accession>
<dbReference type="Proteomes" id="UP001597351">
    <property type="component" value="Unassembled WGS sequence"/>
</dbReference>
<dbReference type="EMBL" id="JBHUGD010000004">
    <property type="protein sequence ID" value="MFD1949140.1"/>
    <property type="molecule type" value="Genomic_DNA"/>
</dbReference>
<keyword evidence="1" id="KW-0732">Signal</keyword>
<feature type="chain" id="PRO_5046008332" description="DUF2147 domain-containing protein" evidence="1">
    <location>
        <begin position="28"/>
        <end position="142"/>
    </location>
</feature>
<keyword evidence="3" id="KW-1185">Reference proteome</keyword>
<organism evidence="2 3">
    <name type="scientific">Nocardioides aestuarii</name>
    <dbReference type="NCBI Taxonomy" id="252231"/>
    <lineage>
        <taxon>Bacteria</taxon>
        <taxon>Bacillati</taxon>
        <taxon>Actinomycetota</taxon>
        <taxon>Actinomycetes</taxon>
        <taxon>Propionibacteriales</taxon>
        <taxon>Nocardioidaceae</taxon>
        <taxon>Nocardioides</taxon>
    </lineage>
</organism>
<sequence length="142" mass="15979">MPLRTLLIALALALGLVSTTLTTPATAGDSDYGRTWRQDGTLRQGCHGYRFGYRVRPAAVLDGANDDWSAEFFLVDPRGHGLGSVVKDSDIDLRRGRGRFRVCRETTRPGRFKIRGKLSVYDDGVLEDEVWIKVGRFRLRRP</sequence>
<evidence type="ECO:0000313" key="2">
    <source>
        <dbReference type="EMBL" id="MFD1949140.1"/>
    </source>
</evidence>
<protein>
    <recommendedName>
        <fullName evidence="4">DUF2147 domain-containing protein</fullName>
    </recommendedName>
</protein>
<gene>
    <name evidence="2" type="ORF">ACFSDE_20220</name>
</gene>